<feature type="region of interest" description="Disordered" evidence="3">
    <location>
        <begin position="11"/>
        <end position="42"/>
    </location>
</feature>
<dbReference type="GO" id="GO:0005886">
    <property type="term" value="C:plasma membrane"/>
    <property type="evidence" value="ECO:0007669"/>
    <property type="project" value="TreeGrafter"/>
</dbReference>
<reference evidence="4" key="2">
    <citation type="journal article" date="2024" name="Plant">
        <title>Genomic evolution and insights into agronomic trait innovations of Sesamum species.</title>
        <authorList>
            <person name="Miao H."/>
            <person name="Wang L."/>
            <person name="Qu L."/>
            <person name="Liu H."/>
            <person name="Sun Y."/>
            <person name="Le M."/>
            <person name="Wang Q."/>
            <person name="Wei S."/>
            <person name="Zheng Y."/>
            <person name="Lin W."/>
            <person name="Duan Y."/>
            <person name="Cao H."/>
            <person name="Xiong S."/>
            <person name="Wang X."/>
            <person name="Wei L."/>
            <person name="Li C."/>
            <person name="Ma Q."/>
            <person name="Ju M."/>
            <person name="Zhao R."/>
            <person name="Li G."/>
            <person name="Mu C."/>
            <person name="Tian Q."/>
            <person name="Mei H."/>
            <person name="Zhang T."/>
            <person name="Gao T."/>
            <person name="Zhang H."/>
        </authorList>
    </citation>
    <scope>NUCLEOTIDE SEQUENCE</scope>
    <source>
        <strain evidence="4">KEN8</strain>
    </source>
</reference>
<dbReference type="InterPro" id="IPR044839">
    <property type="entry name" value="NDR1-like"/>
</dbReference>
<dbReference type="PANTHER" id="PTHR31415:SF52">
    <property type="entry name" value="LATE EMBRYOGENESIS ABUNDANT (LEA) HYDROXYPROLINE-RICH GLYCOPROTEIN FAMILY-RELATED"/>
    <property type="match status" value="1"/>
</dbReference>
<accession>A0AAW2Q3S4</accession>
<feature type="compositionally biased region" description="Pro residues" evidence="3">
    <location>
        <begin position="22"/>
        <end position="35"/>
    </location>
</feature>
<dbReference type="GO" id="GO:0009506">
    <property type="term" value="C:plasmodesma"/>
    <property type="evidence" value="ECO:0007669"/>
    <property type="project" value="TreeGrafter"/>
</dbReference>
<comment type="caution">
    <text evidence="4">The sequence shown here is derived from an EMBL/GenBank/DDBJ whole genome shotgun (WGS) entry which is preliminary data.</text>
</comment>
<reference evidence="4" key="1">
    <citation type="submission" date="2020-06" db="EMBL/GenBank/DDBJ databases">
        <authorList>
            <person name="Li T."/>
            <person name="Hu X."/>
            <person name="Zhang T."/>
            <person name="Song X."/>
            <person name="Zhang H."/>
            <person name="Dai N."/>
            <person name="Sheng W."/>
            <person name="Hou X."/>
            <person name="Wei L."/>
        </authorList>
    </citation>
    <scope>NUCLEOTIDE SEQUENCE</scope>
    <source>
        <strain evidence="4">KEN8</strain>
        <tissue evidence="4">Leaf</tissue>
    </source>
</reference>
<dbReference type="AlphaFoldDB" id="A0AAW2Q3S4"/>
<evidence type="ECO:0000256" key="2">
    <source>
        <dbReference type="ARBA" id="ARBA00023136"/>
    </source>
</evidence>
<evidence type="ECO:0000256" key="1">
    <source>
        <dbReference type="ARBA" id="ARBA00004370"/>
    </source>
</evidence>
<dbReference type="EMBL" id="JACGWM010000007">
    <property type="protein sequence ID" value="KAL0362265.1"/>
    <property type="molecule type" value="Genomic_DNA"/>
</dbReference>
<evidence type="ECO:0000256" key="3">
    <source>
        <dbReference type="SAM" id="MobiDB-lite"/>
    </source>
</evidence>
<name>A0AAW2Q3S4_9LAMI</name>
<organism evidence="4">
    <name type="scientific">Sesamum calycinum</name>
    <dbReference type="NCBI Taxonomy" id="2727403"/>
    <lineage>
        <taxon>Eukaryota</taxon>
        <taxon>Viridiplantae</taxon>
        <taxon>Streptophyta</taxon>
        <taxon>Embryophyta</taxon>
        <taxon>Tracheophyta</taxon>
        <taxon>Spermatophyta</taxon>
        <taxon>Magnoliopsida</taxon>
        <taxon>eudicotyledons</taxon>
        <taxon>Gunneridae</taxon>
        <taxon>Pentapetalae</taxon>
        <taxon>asterids</taxon>
        <taxon>lamiids</taxon>
        <taxon>Lamiales</taxon>
        <taxon>Pedaliaceae</taxon>
        <taxon>Sesamum</taxon>
    </lineage>
</organism>
<dbReference type="PANTHER" id="PTHR31415">
    <property type="entry name" value="OS05G0367900 PROTEIN"/>
    <property type="match status" value="1"/>
</dbReference>
<gene>
    <name evidence="4" type="ORF">Scaly_1181700</name>
</gene>
<proteinExistence type="predicted"/>
<evidence type="ECO:0000313" key="4">
    <source>
        <dbReference type="EMBL" id="KAL0362265.1"/>
    </source>
</evidence>
<evidence type="ECO:0008006" key="5">
    <source>
        <dbReference type="Google" id="ProtNLM"/>
    </source>
</evidence>
<feature type="compositionally biased region" description="Low complexity" evidence="3">
    <location>
        <begin position="12"/>
        <end position="21"/>
    </location>
</feature>
<sequence>MVLLPPHHTQHFPRSFSSHPLHFPPPPPPPPPPHPWRGTTPPTAAVAAAASYSPPASLLSSCGSACRTYKPTCSIEHFYVPSLNTTDNSSAARNNHTLYFDLKLKNGMKDKAVYYANINLTFFYTQNTSTIPVANYTVPAFHQGHEKKAHRKELVGASGLPWTAALQAVSNGSTGKLGGESLSALCCAGGRTPAAKVKQIGKGIRSLSTAISHGGRSSKNLCRRRAKK</sequence>
<dbReference type="GO" id="GO:0098542">
    <property type="term" value="P:defense response to other organism"/>
    <property type="evidence" value="ECO:0007669"/>
    <property type="project" value="InterPro"/>
</dbReference>
<protein>
    <recommendedName>
        <fullName evidence="5">Late embryogenesis abundant protein LEA-2 subgroup domain-containing protein</fullName>
    </recommendedName>
</protein>
<keyword evidence="2" id="KW-0472">Membrane</keyword>
<comment type="subcellular location">
    <subcellularLocation>
        <location evidence="1">Membrane</location>
    </subcellularLocation>
</comment>